<organism evidence="1 2">
    <name type="scientific">Methylobacterium cerastii</name>
    <dbReference type="NCBI Taxonomy" id="932741"/>
    <lineage>
        <taxon>Bacteria</taxon>
        <taxon>Pseudomonadati</taxon>
        <taxon>Pseudomonadota</taxon>
        <taxon>Alphaproteobacteria</taxon>
        <taxon>Hyphomicrobiales</taxon>
        <taxon>Methylobacteriaceae</taxon>
        <taxon>Methylobacterium</taxon>
    </lineage>
</organism>
<dbReference type="RefSeq" id="WP_238272963.1">
    <property type="nucleotide sequence ID" value="NZ_BPQG01000081.1"/>
</dbReference>
<name>A0ABQ4QMR7_9HYPH</name>
<reference evidence="1 2" key="1">
    <citation type="journal article" date="2021" name="Front. Microbiol.">
        <title>Comprehensive Comparative Genomics and Phenotyping of Methylobacterium Species.</title>
        <authorList>
            <person name="Alessa O."/>
            <person name="Ogura Y."/>
            <person name="Fujitani Y."/>
            <person name="Takami H."/>
            <person name="Hayashi T."/>
            <person name="Sahin N."/>
            <person name="Tani A."/>
        </authorList>
    </citation>
    <scope>NUCLEOTIDE SEQUENCE [LARGE SCALE GENOMIC DNA]</scope>
    <source>
        <strain evidence="1 2">DSM 23679</strain>
    </source>
</reference>
<protein>
    <submittedName>
        <fullName evidence="1">Uncharacterized protein</fullName>
    </submittedName>
</protein>
<comment type="caution">
    <text evidence="1">The sequence shown here is derived from an EMBL/GenBank/DDBJ whole genome shotgun (WGS) entry which is preliminary data.</text>
</comment>
<keyword evidence="2" id="KW-1185">Reference proteome</keyword>
<gene>
    <name evidence="1" type="ORF">AFCDBAGC_4443</name>
</gene>
<dbReference type="Proteomes" id="UP001055117">
    <property type="component" value="Unassembled WGS sequence"/>
</dbReference>
<proteinExistence type="predicted"/>
<evidence type="ECO:0000313" key="1">
    <source>
        <dbReference type="EMBL" id="GJD46561.1"/>
    </source>
</evidence>
<accession>A0ABQ4QMR7</accession>
<dbReference type="EMBL" id="BPQG01000081">
    <property type="protein sequence ID" value="GJD46561.1"/>
    <property type="molecule type" value="Genomic_DNA"/>
</dbReference>
<evidence type="ECO:0000313" key="2">
    <source>
        <dbReference type="Proteomes" id="UP001055117"/>
    </source>
</evidence>
<sequence length="97" mass="10499">MASLSFVDGLYRLDAAQTRRRLADAMAVARAGTDGDAVRRVEAELLRTARWAVRHLDLAIVQAERAAAPEAEATYQAVTTTEILASAFRDDEPPPGC</sequence>